<protein>
    <recommendedName>
        <fullName evidence="1">MULE transposase domain-containing protein</fullName>
    </recommendedName>
</protein>
<evidence type="ECO:0000313" key="2">
    <source>
        <dbReference type="EMBL" id="RKF57322.1"/>
    </source>
</evidence>
<organism evidence="2 3">
    <name type="scientific">Erysiphe neolycopersici</name>
    <dbReference type="NCBI Taxonomy" id="212602"/>
    <lineage>
        <taxon>Eukaryota</taxon>
        <taxon>Fungi</taxon>
        <taxon>Dikarya</taxon>
        <taxon>Ascomycota</taxon>
        <taxon>Pezizomycotina</taxon>
        <taxon>Leotiomycetes</taxon>
        <taxon>Erysiphales</taxon>
        <taxon>Erysiphaceae</taxon>
        <taxon>Erysiphe</taxon>
    </lineage>
</organism>
<dbReference type="AlphaFoldDB" id="A0A420HIL7"/>
<keyword evidence="3" id="KW-1185">Reference proteome</keyword>
<dbReference type="PANTHER" id="PTHR47718">
    <property type="entry name" value="OS01G0519700 PROTEIN"/>
    <property type="match status" value="1"/>
</dbReference>
<dbReference type="Proteomes" id="UP000286134">
    <property type="component" value="Unassembled WGS sequence"/>
</dbReference>
<dbReference type="STRING" id="212602.A0A420HIL7"/>
<accession>A0A420HIL7</accession>
<evidence type="ECO:0000313" key="3">
    <source>
        <dbReference type="Proteomes" id="UP000286134"/>
    </source>
</evidence>
<dbReference type="Pfam" id="PF10551">
    <property type="entry name" value="MULE"/>
    <property type="match status" value="1"/>
</dbReference>
<reference evidence="2 3" key="1">
    <citation type="journal article" date="2018" name="BMC Genomics">
        <title>Comparative genome analyses reveal sequence features reflecting distinct modes of host-adaptation between dicot and monocot powdery mildew.</title>
        <authorList>
            <person name="Wu Y."/>
            <person name="Ma X."/>
            <person name="Pan Z."/>
            <person name="Kale S.D."/>
            <person name="Song Y."/>
            <person name="King H."/>
            <person name="Zhang Q."/>
            <person name="Presley C."/>
            <person name="Deng X."/>
            <person name="Wei C.I."/>
            <person name="Xiao S."/>
        </authorList>
    </citation>
    <scope>NUCLEOTIDE SEQUENCE [LARGE SCALE GENOMIC DNA]</scope>
    <source>
        <strain evidence="2">UMSG2</strain>
    </source>
</reference>
<dbReference type="OrthoDB" id="4367135at2759"/>
<dbReference type="InterPro" id="IPR018289">
    <property type="entry name" value="MULE_transposase_dom"/>
</dbReference>
<name>A0A420HIL7_9PEZI</name>
<dbReference type="PANTHER" id="PTHR47718:SF3">
    <property type="entry name" value="PROTEIN FAR1-RELATED SEQUENCE 5-LIKE"/>
    <property type="match status" value="1"/>
</dbReference>
<comment type="caution">
    <text evidence="2">The sequence shown here is derived from an EMBL/GenBank/DDBJ whole genome shotgun (WGS) entry which is preliminary data.</text>
</comment>
<proteinExistence type="predicted"/>
<dbReference type="EMBL" id="MCFK01007509">
    <property type="protein sequence ID" value="RKF57322.1"/>
    <property type="molecule type" value="Genomic_DNA"/>
</dbReference>
<feature type="domain" description="MULE transposase" evidence="1">
    <location>
        <begin position="72"/>
        <end position="168"/>
    </location>
</feature>
<evidence type="ECO:0000259" key="1">
    <source>
        <dbReference type="Pfam" id="PF10551"/>
    </source>
</evidence>
<sequence length="220" mass="25750">MPSHGKDDLEDLPGLRRRGRMDAFDSWSQQKPRDTTCLDTSELSYTDDNNQVERFYAILPECINVLREFLEVLIIDCTYRTILYDRSVLKILGVHSSKKTIHRGLALLDKEDKGSFLQAMDQLRKMLSDNSIIFSRVVGTDQDRPILNATSDIFPQSIQIIYQWHMKKDVEHSARLKLGRLKWSEVLKISLECIRTRAFLSLFLRLFYAEEEAEYEQITR</sequence>
<gene>
    <name evidence="2" type="ORF">OnM2_075001</name>
</gene>